<dbReference type="Pfam" id="PF03184">
    <property type="entry name" value="DDE_1"/>
    <property type="match status" value="1"/>
</dbReference>
<dbReference type="InterPro" id="IPR004875">
    <property type="entry name" value="DDE_SF_endonuclease_dom"/>
</dbReference>
<dbReference type="GO" id="GO:0003677">
    <property type="term" value="F:DNA binding"/>
    <property type="evidence" value="ECO:0007669"/>
    <property type="project" value="InterPro"/>
</dbReference>
<dbReference type="Pfam" id="PF05225">
    <property type="entry name" value="HTH_psq"/>
    <property type="match status" value="1"/>
</dbReference>
<feature type="domain" description="HTH psq-type" evidence="3">
    <location>
        <begin position="42"/>
        <end position="78"/>
    </location>
</feature>
<accession>A0A8R2JV87</accession>
<evidence type="ECO:0008006" key="6">
    <source>
        <dbReference type="Google" id="ProtNLM"/>
    </source>
</evidence>
<dbReference type="AlphaFoldDB" id="A0A8R2JV87"/>
<name>A0A8R2JV87_ACYPI</name>
<evidence type="ECO:0000313" key="5">
    <source>
        <dbReference type="Proteomes" id="UP000007819"/>
    </source>
</evidence>
<dbReference type="RefSeq" id="XP_029348308.1">
    <property type="nucleotide sequence ID" value="XM_029492448.1"/>
</dbReference>
<dbReference type="SUPFAM" id="SSF46689">
    <property type="entry name" value="Homeodomain-like"/>
    <property type="match status" value="1"/>
</dbReference>
<dbReference type="Proteomes" id="UP000007819">
    <property type="component" value="Unassembled WGS sequence"/>
</dbReference>
<organism evidence="4 5">
    <name type="scientific">Acyrthosiphon pisum</name>
    <name type="common">Pea aphid</name>
    <dbReference type="NCBI Taxonomy" id="7029"/>
    <lineage>
        <taxon>Eukaryota</taxon>
        <taxon>Metazoa</taxon>
        <taxon>Ecdysozoa</taxon>
        <taxon>Arthropoda</taxon>
        <taxon>Hexapoda</taxon>
        <taxon>Insecta</taxon>
        <taxon>Pterygota</taxon>
        <taxon>Neoptera</taxon>
        <taxon>Paraneoptera</taxon>
        <taxon>Hemiptera</taxon>
        <taxon>Sternorrhyncha</taxon>
        <taxon>Aphidomorpha</taxon>
        <taxon>Aphidoidea</taxon>
        <taxon>Aphididae</taxon>
        <taxon>Macrosiphini</taxon>
        <taxon>Acyrthosiphon</taxon>
    </lineage>
</organism>
<dbReference type="InterPro" id="IPR009057">
    <property type="entry name" value="Homeodomain-like_sf"/>
</dbReference>
<reference evidence="5" key="1">
    <citation type="submission" date="2010-06" db="EMBL/GenBank/DDBJ databases">
        <authorList>
            <person name="Jiang H."/>
            <person name="Abraham K."/>
            <person name="Ali S."/>
            <person name="Alsbrooks S.L."/>
            <person name="Anim B.N."/>
            <person name="Anosike U.S."/>
            <person name="Attaway T."/>
            <person name="Bandaranaike D.P."/>
            <person name="Battles P.K."/>
            <person name="Bell S.N."/>
            <person name="Bell A.V."/>
            <person name="Beltran B."/>
            <person name="Bickham C."/>
            <person name="Bustamante Y."/>
            <person name="Caleb T."/>
            <person name="Canada A."/>
            <person name="Cardenas V."/>
            <person name="Carter K."/>
            <person name="Chacko J."/>
            <person name="Chandrabose M.N."/>
            <person name="Chavez D."/>
            <person name="Chavez A."/>
            <person name="Chen L."/>
            <person name="Chu H.-S."/>
            <person name="Claassen K.J."/>
            <person name="Cockrell R."/>
            <person name="Collins M."/>
            <person name="Cooper J.A."/>
            <person name="Cree A."/>
            <person name="Curry S.M."/>
            <person name="Da Y."/>
            <person name="Dao M.D."/>
            <person name="Das B."/>
            <person name="Davila M.-L."/>
            <person name="Davy-Carroll L."/>
            <person name="Denson S."/>
            <person name="Dinh H."/>
            <person name="Ebong V.E."/>
            <person name="Edwards J.R."/>
            <person name="Egan A."/>
            <person name="El-Daye J."/>
            <person name="Escobedo L."/>
            <person name="Fernandez S."/>
            <person name="Fernando P.R."/>
            <person name="Flagg N."/>
            <person name="Forbes L.D."/>
            <person name="Fowler R.G."/>
            <person name="Fu Q."/>
            <person name="Gabisi R.A."/>
            <person name="Ganer J."/>
            <person name="Garbino Pronczuk A."/>
            <person name="Garcia R.M."/>
            <person name="Garner T."/>
            <person name="Garrett T.E."/>
            <person name="Gonzalez D.A."/>
            <person name="Hamid H."/>
            <person name="Hawkins E.S."/>
            <person name="Hirani K."/>
            <person name="Hogues M.E."/>
            <person name="Hollins B."/>
            <person name="Hsiao C.-H."/>
            <person name="Jabil R."/>
            <person name="James M.L."/>
            <person name="Jhangiani S.N."/>
            <person name="Johnson B."/>
            <person name="Johnson Q."/>
            <person name="Joshi V."/>
            <person name="Kalu J.B."/>
            <person name="Kam C."/>
            <person name="Kashfia A."/>
            <person name="Keebler J."/>
            <person name="Kisamo H."/>
            <person name="Kovar C.L."/>
            <person name="Lago L.A."/>
            <person name="Lai C.-Y."/>
            <person name="Laidlaw J."/>
            <person name="Lara F."/>
            <person name="Le T.-K."/>
            <person name="Lee S.L."/>
            <person name="Legall F.H."/>
            <person name="Lemon S.J."/>
            <person name="Lewis L.R."/>
            <person name="Li B."/>
            <person name="Liu Y."/>
            <person name="Liu Y.-S."/>
            <person name="Lopez J."/>
            <person name="Lozado R.J."/>
            <person name="Lu J."/>
            <person name="Madu R.C."/>
            <person name="Maheshwari M."/>
            <person name="Maheshwari R."/>
            <person name="Malloy K."/>
            <person name="Martinez E."/>
            <person name="Mathew T."/>
            <person name="Mercado I.C."/>
            <person name="Mercado C."/>
            <person name="Meyer B."/>
            <person name="Montgomery K."/>
            <person name="Morgan M.B."/>
            <person name="Munidasa M."/>
            <person name="Nazareth L.V."/>
            <person name="Nelson J."/>
            <person name="Ng B.M."/>
            <person name="Nguyen N.B."/>
            <person name="Nguyen P.Q."/>
            <person name="Nguyen T."/>
            <person name="Obregon M."/>
            <person name="Okwuonu G.O."/>
            <person name="Onwere C.G."/>
            <person name="Orozco G."/>
            <person name="Parra A."/>
            <person name="Patel S."/>
            <person name="Patil S."/>
            <person name="Perez A."/>
            <person name="Perez Y."/>
            <person name="Pham C."/>
            <person name="Primus E.L."/>
            <person name="Pu L.-L."/>
            <person name="Puazo M."/>
            <person name="Qin X."/>
            <person name="Quiroz J.B."/>
            <person name="Reese J."/>
            <person name="Richards S."/>
            <person name="Rives C.M."/>
            <person name="Robberts R."/>
            <person name="Ruiz S.J."/>
            <person name="Ruiz M.J."/>
            <person name="Santibanez J."/>
            <person name="Schneider B.W."/>
            <person name="Sisson I."/>
            <person name="Smith M."/>
            <person name="Sodergren E."/>
            <person name="Song X.-Z."/>
            <person name="Song B.B."/>
            <person name="Summersgill H."/>
            <person name="Thelus R."/>
            <person name="Thornton R.D."/>
            <person name="Trejos Z.Y."/>
            <person name="Usmani K."/>
            <person name="Vattathil S."/>
            <person name="Villasana D."/>
            <person name="Walker D.L."/>
            <person name="Wang S."/>
            <person name="Wang K."/>
            <person name="White C.S."/>
            <person name="Williams A.C."/>
            <person name="Williamson J."/>
            <person name="Wilson K."/>
            <person name="Woghiren I.O."/>
            <person name="Woodworth J.R."/>
            <person name="Worley K.C."/>
            <person name="Wright R.A."/>
            <person name="Wu W."/>
            <person name="Young L."/>
            <person name="Zhang L."/>
            <person name="Zhang J."/>
            <person name="Zhu Y."/>
            <person name="Muzny D.M."/>
            <person name="Weinstock G."/>
            <person name="Gibbs R.A."/>
        </authorList>
    </citation>
    <scope>NUCLEOTIDE SEQUENCE [LARGE SCALE GENOMIC DNA]</scope>
    <source>
        <strain evidence="5">LSR1</strain>
    </source>
</reference>
<keyword evidence="5" id="KW-1185">Reference proteome</keyword>
<evidence type="ECO:0000256" key="1">
    <source>
        <dbReference type="ARBA" id="ARBA00004123"/>
    </source>
</evidence>
<dbReference type="GeneID" id="115034914"/>
<protein>
    <recommendedName>
        <fullName evidence="6">DDE-1 domain-containing protein</fullName>
    </recommendedName>
</protein>
<feature type="domain" description="DDE-1" evidence="2">
    <location>
        <begin position="235"/>
        <end position="375"/>
    </location>
</feature>
<dbReference type="InterPro" id="IPR050863">
    <property type="entry name" value="CenT-Element_Derived"/>
</dbReference>
<dbReference type="PANTHER" id="PTHR19303:SF74">
    <property type="entry name" value="POGO TRANSPOSABLE ELEMENT WITH KRAB DOMAIN"/>
    <property type="match status" value="1"/>
</dbReference>
<dbReference type="InterPro" id="IPR007889">
    <property type="entry name" value="HTH_Psq"/>
</dbReference>
<evidence type="ECO:0000259" key="2">
    <source>
        <dbReference type="Pfam" id="PF03184"/>
    </source>
</evidence>
<dbReference type="Gene3D" id="1.10.10.60">
    <property type="entry name" value="Homeodomain-like"/>
    <property type="match status" value="1"/>
</dbReference>
<dbReference type="KEGG" id="api:115034914"/>
<evidence type="ECO:0000259" key="3">
    <source>
        <dbReference type="Pfam" id="PF05225"/>
    </source>
</evidence>
<dbReference type="InterPro" id="IPR036397">
    <property type="entry name" value="RNaseH_sf"/>
</dbReference>
<evidence type="ECO:0000313" key="4">
    <source>
        <dbReference type="EnsemblMetazoa" id="XP_029348308.1"/>
    </source>
</evidence>
<dbReference type="Gene3D" id="3.30.420.10">
    <property type="entry name" value="Ribonuclease H-like superfamily/Ribonuclease H"/>
    <property type="match status" value="1"/>
</dbReference>
<dbReference type="EnsemblMetazoa" id="XM_029492448.1">
    <property type="protein sequence ID" value="XP_029348308.1"/>
    <property type="gene ID" value="LOC115034914"/>
</dbReference>
<comment type="subcellular location">
    <subcellularLocation>
        <location evidence="1">Nucleus</location>
    </subcellularLocation>
</comment>
<reference evidence="4" key="2">
    <citation type="submission" date="2022-06" db="UniProtKB">
        <authorList>
            <consortium name="EnsemblMetazoa"/>
        </authorList>
    </citation>
    <scope>IDENTIFICATION</scope>
</reference>
<dbReference type="OrthoDB" id="6629014at2759"/>
<proteinExistence type="predicted"/>
<sequence length="379" mass="42712">MNSKIPLSLNVILEDVYPSRGVRMVRTYVRKSARATKYSKSDLKTAVEKIVAGTLTYTAASTMYNIPRPTLYAHSKGSRGMKSNSMGRATVLSPDIEHRLSESLKIMEKYGYGLSRREVLDLVGDFLKTNKIKNSFSKGIPGEDWWLGFARRNNLSIKKPQIVEYSRKKVCDPFIIYNYFDILHKTIKELNLENKPDRIWNLDETSFCLDPSKTKCVGAKGVACTRTTFGSGRENTSVLMACSAAGDKGPPLIIFKGKNIWDKWIGSESLFPGTIYAATNNGWMEKEVFVNYFHKSFIKTTNPSPQNPILLIYDGLSSHINIQLVEIARANNVTILLLPPHSSHLLQPMDLSVFKSIKTSYGLEHGLEIINIKNYLDKN</sequence>
<dbReference type="GO" id="GO:0005634">
    <property type="term" value="C:nucleus"/>
    <property type="evidence" value="ECO:0007669"/>
    <property type="project" value="UniProtKB-SubCell"/>
</dbReference>
<dbReference type="PANTHER" id="PTHR19303">
    <property type="entry name" value="TRANSPOSON"/>
    <property type="match status" value="1"/>
</dbReference>